<comment type="similarity">
    <text evidence="2 4">Belongs to the Nudix hydrolase family.</text>
</comment>
<organism evidence="6 7">
    <name type="scientific">Saccharomonospora glauca K62</name>
    <dbReference type="NCBI Taxonomy" id="928724"/>
    <lineage>
        <taxon>Bacteria</taxon>
        <taxon>Bacillati</taxon>
        <taxon>Actinomycetota</taxon>
        <taxon>Actinomycetes</taxon>
        <taxon>Pseudonocardiales</taxon>
        <taxon>Pseudonocardiaceae</taxon>
        <taxon>Saccharomonospora</taxon>
    </lineage>
</organism>
<dbReference type="SUPFAM" id="SSF55811">
    <property type="entry name" value="Nudix"/>
    <property type="match status" value="1"/>
</dbReference>
<feature type="domain" description="Nudix hydrolase" evidence="5">
    <location>
        <begin position="2"/>
        <end position="123"/>
    </location>
</feature>
<dbReference type="PRINTS" id="PR00502">
    <property type="entry name" value="NUDIXFAMILY"/>
</dbReference>
<dbReference type="GO" id="GO:0016787">
    <property type="term" value="F:hydrolase activity"/>
    <property type="evidence" value="ECO:0007669"/>
    <property type="project" value="UniProtKB-KW"/>
</dbReference>
<evidence type="ECO:0000256" key="1">
    <source>
        <dbReference type="ARBA" id="ARBA00001946"/>
    </source>
</evidence>
<dbReference type="Pfam" id="PF00293">
    <property type="entry name" value="NUDIX"/>
    <property type="match status" value="1"/>
</dbReference>
<name>I1CY99_9PSEU</name>
<dbReference type="PROSITE" id="PS00893">
    <property type="entry name" value="NUDIX_BOX"/>
    <property type="match status" value="1"/>
</dbReference>
<dbReference type="InterPro" id="IPR020476">
    <property type="entry name" value="Nudix_hydrolase"/>
</dbReference>
<dbReference type="InterPro" id="IPR015797">
    <property type="entry name" value="NUDIX_hydrolase-like_dom_sf"/>
</dbReference>
<reference evidence="7" key="2">
    <citation type="submission" date="2012-01" db="EMBL/GenBank/DDBJ databases">
        <title>Noncontiguous Finished sequence of chromosome of Saccharomonospora glauca K62.</title>
        <authorList>
            <consortium name="US DOE Joint Genome Institute"/>
            <person name="Lucas S."/>
            <person name="Han J."/>
            <person name="Lapidus A."/>
            <person name="Cheng J.-F."/>
            <person name="Goodwin L."/>
            <person name="Pitluck S."/>
            <person name="Peters L."/>
            <person name="Mikhailova N."/>
            <person name="Held B."/>
            <person name="Detter J.C."/>
            <person name="Han C."/>
            <person name="Tapia R."/>
            <person name="Land M."/>
            <person name="Hauser L."/>
            <person name="Kyrpides N."/>
            <person name="Ivanova N."/>
            <person name="Pagani I."/>
            <person name="Brambilla E.-M."/>
            <person name="Klenk H.-P."/>
            <person name="Woyke T."/>
        </authorList>
    </citation>
    <scope>NUCLEOTIDE SEQUENCE [LARGE SCALE GENOMIC DNA]</scope>
    <source>
        <strain evidence="7">K62</strain>
    </source>
</reference>
<dbReference type="STRING" id="928724.SacglDRAFT_00727"/>
<dbReference type="eggNOG" id="COG1051">
    <property type="taxonomic scope" value="Bacteria"/>
</dbReference>
<keyword evidence="7" id="KW-1185">Reference proteome</keyword>
<dbReference type="OrthoDB" id="9804442at2"/>
<evidence type="ECO:0000313" key="7">
    <source>
        <dbReference type="Proteomes" id="UP000005087"/>
    </source>
</evidence>
<evidence type="ECO:0000256" key="3">
    <source>
        <dbReference type="ARBA" id="ARBA00022801"/>
    </source>
</evidence>
<keyword evidence="3 4" id="KW-0378">Hydrolase</keyword>
<evidence type="ECO:0000259" key="5">
    <source>
        <dbReference type="PROSITE" id="PS51462"/>
    </source>
</evidence>
<protein>
    <submittedName>
        <fullName evidence="6">ADP-ribose pyrophosphatase</fullName>
    </submittedName>
</protein>
<comment type="cofactor">
    <cofactor evidence="1">
        <name>Mg(2+)</name>
        <dbReference type="ChEBI" id="CHEBI:18420"/>
    </cofactor>
</comment>
<dbReference type="HOGENOM" id="CLU_037162_20_2_11"/>
<dbReference type="EMBL" id="CM001484">
    <property type="protein sequence ID" value="EIE97673.1"/>
    <property type="molecule type" value="Genomic_DNA"/>
</dbReference>
<reference evidence="6 7" key="1">
    <citation type="submission" date="2011-09" db="EMBL/GenBank/DDBJ databases">
        <authorList>
            <consortium name="US DOE Joint Genome Institute (JGI-PGF)"/>
            <person name="Lucas S."/>
            <person name="Han J."/>
            <person name="Lapidus A."/>
            <person name="Cheng J.-F."/>
            <person name="Goodwin L."/>
            <person name="Pitluck S."/>
            <person name="Peters L."/>
            <person name="Land M.L."/>
            <person name="Hauser L."/>
            <person name="Brambilla E."/>
            <person name="Klenk H.-P."/>
            <person name="Woyke T.J."/>
        </authorList>
    </citation>
    <scope>NUCLEOTIDE SEQUENCE [LARGE SCALE GENOMIC DNA]</scope>
    <source>
        <strain evidence="6 7">K62</strain>
    </source>
</reference>
<dbReference type="AlphaFoldDB" id="I1CY99"/>
<evidence type="ECO:0000256" key="4">
    <source>
        <dbReference type="RuleBase" id="RU003476"/>
    </source>
</evidence>
<dbReference type="InterPro" id="IPR000086">
    <property type="entry name" value="NUDIX_hydrolase_dom"/>
</dbReference>
<dbReference type="CDD" id="cd04673">
    <property type="entry name" value="NUDIX_ADPRase"/>
    <property type="match status" value="1"/>
</dbReference>
<proteinExistence type="inferred from homology"/>
<gene>
    <name evidence="6" type="ORF">SacglDRAFT_00727</name>
</gene>
<dbReference type="Proteomes" id="UP000005087">
    <property type="component" value="Chromosome"/>
</dbReference>
<evidence type="ECO:0000313" key="6">
    <source>
        <dbReference type="EMBL" id="EIE97673.1"/>
    </source>
</evidence>
<dbReference type="InterPro" id="IPR020084">
    <property type="entry name" value="NUDIX_hydrolase_CS"/>
</dbReference>
<dbReference type="PROSITE" id="PS51462">
    <property type="entry name" value="NUDIX"/>
    <property type="match status" value="1"/>
</dbReference>
<sequence length="132" mass="14393">MTTQRCVGGIVFDADGRLLLIRRGHEPSAGLWSLPGGRVEPGETDAEAVVRELHEETGLTVRPTGLAGTVTRGRYEIHDYTCTVVTGRLHPGDDADDARWVDTVELTALERAGLLTDGLTETLRQWDVAPRC</sequence>
<dbReference type="PANTHER" id="PTHR43046:SF14">
    <property type="entry name" value="MUTT_NUDIX FAMILY PROTEIN"/>
    <property type="match status" value="1"/>
</dbReference>
<dbReference type="Gene3D" id="3.90.79.10">
    <property type="entry name" value="Nucleoside Triphosphate Pyrophosphohydrolase"/>
    <property type="match status" value="1"/>
</dbReference>
<evidence type="ECO:0000256" key="2">
    <source>
        <dbReference type="ARBA" id="ARBA00005582"/>
    </source>
</evidence>
<dbReference type="RefSeq" id="WP_005461774.1">
    <property type="nucleotide sequence ID" value="NZ_CM001484.1"/>
</dbReference>
<accession>I1CY99</accession>
<dbReference type="PANTHER" id="PTHR43046">
    <property type="entry name" value="GDP-MANNOSE MANNOSYL HYDROLASE"/>
    <property type="match status" value="1"/>
</dbReference>